<dbReference type="Gene3D" id="3.40.50.2020">
    <property type="match status" value="1"/>
</dbReference>
<keyword evidence="6 12" id="KW-0328">Glycosyltransferase</keyword>
<evidence type="ECO:0000256" key="8">
    <source>
        <dbReference type="ARBA" id="ARBA00022741"/>
    </source>
</evidence>
<evidence type="ECO:0000256" key="2">
    <source>
        <dbReference type="ARBA" id="ARBA00005180"/>
    </source>
</evidence>
<dbReference type="SUPFAM" id="SSF53271">
    <property type="entry name" value="PRTase-like"/>
    <property type="match status" value="1"/>
</dbReference>
<dbReference type="PANTHER" id="PTHR32315:SF4">
    <property type="entry name" value="URACIL PHOSPHORIBOSYLTRANSFERASE, CHLOROPLASTIC"/>
    <property type="match status" value="1"/>
</dbReference>
<comment type="cofactor">
    <cofactor evidence="1">
        <name>Mg(2+)</name>
        <dbReference type="ChEBI" id="CHEBI:18420"/>
    </cofactor>
</comment>
<dbReference type="FunFam" id="3.40.50.2020:FF:000003">
    <property type="entry name" value="Uracil phosphoribosyltransferase"/>
    <property type="match status" value="1"/>
</dbReference>
<dbReference type="InterPro" id="IPR029057">
    <property type="entry name" value="PRTase-like"/>
</dbReference>
<comment type="pathway">
    <text evidence="2">Pyrimidine metabolism; UMP biosynthesis via salvage pathway; UMP from uracil: step 1/1.</text>
</comment>
<protein>
    <recommendedName>
        <fullName evidence="4 10">Uracil phosphoribosyltransferase</fullName>
        <ecNumber evidence="4 10">2.4.2.9</ecNumber>
    </recommendedName>
</protein>
<comment type="similarity">
    <text evidence="3">Belongs to the UPRTase family.</text>
</comment>
<dbReference type="GO" id="GO:0044206">
    <property type="term" value="P:UMP salvage"/>
    <property type="evidence" value="ECO:0007669"/>
    <property type="project" value="UniProtKB-UniPathway"/>
</dbReference>
<dbReference type="CDD" id="cd06223">
    <property type="entry name" value="PRTases_typeI"/>
    <property type="match status" value="1"/>
</dbReference>
<dbReference type="GO" id="GO:0005525">
    <property type="term" value="F:GTP binding"/>
    <property type="evidence" value="ECO:0007669"/>
    <property type="project" value="UniProtKB-KW"/>
</dbReference>
<feature type="domain" description="Phosphoribosyltransferase" evidence="11">
    <location>
        <begin position="11"/>
        <end position="212"/>
    </location>
</feature>
<dbReference type="Pfam" id="PF14681">
    <property type="entry name" value="UPRTase"/>
    <property type="match status" value="1"/>
</dbReference>
<dbReference type="NCBIfam" id="TIGR01091">
    <property type="entry name" value="upp"/>
    <property type="match status" value="1"/>
</dbReference>
<evidence type="ECO:0000256" key="1">
    <source>
        <dbReference type="ARBA" id="ARBA00001946"/>
    </source>
</evidence>
<dbReference type="InterPro" id="IPR050054">
    <property type="entry name" value="UPRTase/APRTase"/>
</dbReference>
<evidence type="ECO:0000256" key="3">
    <source>
        <dbReference type="ARBA" id="ARBA00009516"/>
    </source>
</evidence>
<accession>A0A075FY70</accession>
<keyword evidence="8" id="KW-0547">Nucleotide-binding</keyword>
<evidence type="ECO:0000256" key="5">
    <source>
        <dbReference type="ARBA" id="ARBA00022533"/>
    </source>
</evidence>
<proteinExistence type="inferred from homology"/>
<evidence type="ECO:0000313" key="12">
    <source>
        <dbReference type="EMBL" id="AIE96293.1"/>
    </source>
</evidence>
<evidence type="ECO:0000256" key="9">
    <source>
        <dbReference type="ARBA" id="ARBA00023134"/>
    </source>
</evidence>
<dbReference type="PANTHER" id="PTHR32315">
    <property type="entry name" value="ADENINE PHOSPHORIBOSYLTRANSFERASE"/>
    <property type="match status" value="1"/>
</dbReference>
<dbReference type="GO" id="GO:0005737">
    <property type="term" value="C:cytoplasm"/>
    <property type="evidence" value="ECO:0007669"/>
    <property type="project" value="UniProtKB-ARBA"/>
</dbReference>
<gene>
    <name evidence="12" type="primary">UPRT</name>
    <name evidence="12" type="synonym">upp</name>
</gene>
<evidence type="ECO:0000256" key="10">
    <source>
        <dbReference type="NCBIfam" id="TIGR01091"/>
    </source>
</evidence>
<dbReference type="NCBIfam" id="NF001097">
    <property type="entry name" value="PRK00129.1"/>
    <property type="match status" value="1"/>
</dbReference>
<keyword evidence="7 12" id="KW-0808">Transferase</keyword>
<sequence>MVNESDSMVVVPEHALIAHKLTRLRDRETSSVLFRNLAREITQILMSEATRDLSTTKDERETPLTSFSGESIAPRIGIVPILRAGLGMSDTAHEMLPMARVLHVGLFRDEETLEPVYYYDKLPTPPNVDLALVVDPMLATGGSAIAAISRLKETGISDIRFIGLIAAPEGIAALRAAHADVKIWMAAIDERLNEQGYIVPGLGDAGDRIMDT</sequence>
<dbReference type="EMBL" id="KF900475">
    <property type="protein sequence ID" value="AIE96293.1"/>
    <property type="molecule type" value="Genomic_DNA"/>
</dbReference>
<dbReference type="InterPro" id="IPR000836">
    <property type="entry name" value="PRTase_dom"/>
</dbReference>
<keyword evidence="9" id="KW-0342">GTP-binding</keyword>
<dbReference type="UniPathway" id="UPA00574">
    <property type="reaction ID" value="UER00636"/>
</dbReference>
<dbReference type="AlphaFoldDB" id="A0A075FY70"/>
<evidence type="ECO:0000256" key="6">
    <source>
        <dbReference type="ARBA" id="ARBA00022676"/>
    </source>
</evidence>
<name>A0A075FY70_9EURY</name>
<evidence type="ECO:0000256" key="7">
    <source>
        <dbReference type="ARBA" id="ARBA00022679"/>
    </source>
</evidence>
<dbReference type="InterPro" id="IPR005765">
    <property type="entry name" value="UPRT"/>
</dbReference>
<reference evidence="12" key="1">
    <citation type="journal article" date="2014" name="Genome Biol. Evol.">
        <title>Pangenome evidence for extensive interdomain horizontal transfer affecting lineage core and shell genes in uncultured planktonic thaumarchaeota and euryarchaeota.</title>
        <authorList>
            <person name="Deschamps P."/>
            <person name="Zivanovic Y."/>
            <person name="Moreira D."/>
            <person name="Rodriguez-Valera F."/>
            <person name="Lopez-Garcia P."/>
        </authorList>
    </citation>
    <scope>NUCLEOTIDE SEQUENCE</scope>
</reference>
<evidence type="ECO:0000259" key="11">
    <source>
        <dbReference type="Pfam" id="PF14681"/>
    </source>
</evidence>
<dbReference type="EC" id="2.4.2.9" evidence="4 10"/>
<dbReference type="GO" id="GO:0006223">
    <property type="term" value="P:uracil salvage"/>
    <property type="evidence" value="ECO:0007669"/>
    <property type="project" value="InterPro"/>
</dbReference>
<evidence type="ECO:0000256" key="4">
    <source>
        <dbReference type="ARBA" id="ARBA00011894"/>
    </source>
</evidence>
<keyword evidence="5" id="KW-0021">Allosteric enzyme</keyword>
<organism evidence="12">
    <name type="scientific">uncultured marine group II/III euryarchaeote AD1000_77_D05</name>
    <dbReference type="NCBI Taxonomy" id="1457810"/>
    <lineage>
        <taxon>Archaea</taxon>
        <taxon>Methanobacteriati</taxon>
        <taxon>Methanobacteriota</taxon>
        <taxon>environmental samples</taxon>
    </lineage>
</organism>
<dbReference type="GO" id="GO:0004845">
    <property type="term" value="F:uracil phosphoribosyltransferase activity"/>
    <property type="evidence" value="ECO:0007669"/>
    <property type="project" value="UniProtKB-UniRule"/>
</dbReference>